<protein>
    <submittedName>
        <fullName evidence="1">Uncharacterized protein</fullName>
    </submittedName>
</protein>
<name>A0A5B7JTY8_PORTR</name>
<comment type="caution">
    <text evidence="1">The sequence shown here is derived from an EMBL/GenBank/DDBJ whole genome shotgun (WGS) entry which is preliminary data.</text>
</comment>
<accession>A0A5B7JTY8</accession>
<keyword evidence="2" id="KW-1185">Reference proteome</keyword>
<proteinExistence type="predicted"/>
<gene>
    <name evidence="1" type="ORF">E2C01_091020</name>
</gene>
<evidence type="ECO:0000313" key="1">
    <source>
        <dbReference type="EMBL" id="MPC95794.1"/>
    </source>
</evidence>
<sequence>MCNLVSLLNKDVIQEVTTSLHSPGPPSSFPSCLPASLPPSLSSPFLHDPQDLSQQKQRTLNLGYCPLKQKLQYPYFLCQSFLGHRDSWLPSEPLRQERKHLSLLRCAEELITLPDQVRYEGAGTQGRGNVVDEWRCMARPWRM</sequence>
<dbReference type="Proteomes" id="UP000324222">
    <property type="component" value="Unassembled WGS sequence"/>
</dbReference>
<reference evidence="1 2" key="1">
    <citation type="submission" date="2019-05" db="EMBL/GenBank/DDBJ databases">
        <title>Another draft genome of Portunus trituberculatus and its Hox gene families provides insights of decapod evolution.</title>
        <authorList>
            <person name="Jeong J.-H."/>
            <person name="Song I."/>
            <person name="Kim S."/>
            <person name="Choi T."/>
            <person name="Kim D."/>
            <person name="Ryu S."/>
            <person name="Kim W."/>
        </authorList>
    </citation>
    <scope>NUCLEOTIDE SEQUENCE [LARGE SCALE GENOMIC DNA]</scope>
    <source>
        <tissue evidence="1">Muscle</tissue>
    </source>
</reference>
<evidence type="ECO:0000313" key="2">
    <source>
        <dbReference type="Proteomes" id="UP000324222"/>
    </source>
</evidence>
<organism evidence="1 2">
    <name type="scientific">Portunus trituberculatus</name>
    <name type="common">Swimming crab</name>
    <name type="synonym">Neptunus trituberculatus</name>
    <dbReference type="NCBI Taxonomy" id="210409"/>
    <lineage>
        <taxon>Eukaryota</taxon>
        <taxon>Metazoa</taxon>
        <taxon>Ecdysozoa</taxon>
        <taxon>Arthropoda</taxon>
        <taxon>Crustacea</taxon>
        <taxon>Multicrustacea</taxon>
        <taxon>Malacostraca</taxon>
        <taxon>Eumalacostraca</taxon>
        <taxon>Eucarida</taxon>
        <taxon>Decapoda</taxon>
        <taxon>Pleocyemata</taxon>
        <taxon>Brachyura</taxon>
        <taxon>Eubrachyura</taxon>
        <taxon>Portunoidea</taxon>
        <taxon>Portunidae</taxon>
        <taxon>Portuninae</taxon>
        <taxon>Portunus</taxon>
    </lineage>
</organism>
<dbReference type="EMBL" id="VSRR010103543">
    <property type="protein sequence ID" value="MPC95794.1"/>
    <property type="molecule type" value="Genomic_DNA"/>
</dbReference>
<dbReference type="AlphaFoldDB" id="A0A5B7JTY8"/>